<dbReference type="Proteomes" id="UP001174997">
    <property type="component" value="Unassembled WGS sequence"/>
</dbReference>
<gene>
    <name evidence="8" type="ORF">QBC41DRAFT_280432</name>
</gene>
<evidence type="ECO:0000313" key="9">
    <source>
        <dbReference type="Proteomes" id="UP001174997"/>
    </source>
</evidence>
<evidence type="ECO:0000313" key="8">
    <source>
        <dbReference type="EMBL" id="KAK0666694.1"/>
    </source>
</evidence>
<dbReference type="AlphaFoldDB" id="A0AA39Z9Z5"/>
<proteinExistence type="inferred from homology"/>
<evidence type="ECO:0000256" key="3">
    <source>
        <dbReference type="ARBA" id="ARBA00022692"/>
    </source>
</evidence>
<feature type="region of interest" description="Disordered" evidence="6">
    <location>
        <begin position="37"/>
        <end position="84"/>
    </location>
</feature>
<protein>
    <submittedName>
        <fullName evidence="8">Plasma membrane proteolipid 3</fullName>
    </submittedName>
</protein>
<evidence type="ECO:0000256" key="4">
    <source>
        <dbReference type="ARBA" id="ARBA00022989"/>
    </source>
</evidence>
<dbReference type="PANTHER" id="PTHR21659">
    <property type="entry name" value="HYDROPHOBIC PROTEIN RCI2 LOW TEMPERATURE AND SALT RESPONSIVE PROTEIN LTI6 -RELATED"/>
    <property type="match status" value="1"/>
</dbReference>
<comment type="caution">
    <text evidence="8">The sequence shown here is derived from an EMBL/GenBank/DDBJ whole genome shotgun (WGS) entry which is preliminary data.</text>
</comment>
<keyword evidence="3 7" id="KW-0812">Transmembrane</keyword>
<evidence type="ECO:0000256" key="5">
    <source>
        <dbReference type="ARBA" id="ARBA00023136"/>
    </source>
</evidence>
<accession>A0AA39Z9Z5</accession>
<sequence>MEKSPAYNYNTGGMDTGIVTGGTTSSSTAAYNNPAVAQQQAPAYSSDNTKHHNNNNDYYAPTGTSSSAGGPPTTHPVGIGAGMDHTRDSMASTAVAPNHQTTATTRSRMMSSSSSFTGSDVLLLIMAIFLPPVAVFLKRGCDAHFFINILLTILAWLPGMIHAFYVVVRYPGDLGDRRGRREGGKRGL</sequence>
<dbReference type="Pfam" id="PF01679">
    <property type="entry name" value="Pmp3"/>
    <property type="match status" value="1"/>
</dbReference>
<keyword evidence="5 7" id="KW-0472">Membrane</keyword>
<dbReference type="EMBL" id="JAULSY010000084">
    <property type="protein sequence ID" value="KAK0666694.1"/>
    <property type="molecule type" value="Genomic_DNA"/>
</dbReference>
<reference evidence="8" key="1">
    <citation type="submission" date="2023-06" db="EMBL/GenBank/DDBJ databases">
        <title>Genome-scale phylogeny and comparative genomics of the fungal order Sordariales.</title>
        <authorList>
            <consortium name="Lawrence Berkeley National Laboratory"/>
            <person name="Hensen N."/>
            <person name="Bonometti L."/>
            <person name="Westerberg I."/>
            <person name="Brannstrom I.O."/>
            <person name="Guillou S."/>
            <person name="Cros-Aarteil S."/>
            <person name="Calhoun S."/>
            <person name="Haridas S."/>
            <person name="Kuo A."/>
            <person name="Mondo S."/>
            <person name="Pangilinan J."/>
            <person name="Riley R."/>
            <person name="Labutti K."/>
            <person name="Andreopoulos B."/>
            <person name="Lipzen A."/>
            <person name="Chen C."/>
            <person name="Yanf M."/>
            <person name="Daum C."/>
            <person name="Ng V."/>
            <person name="Clum A."/>
            <person name="Steindorff A."/>
            <person name="Ohm R."/>
            <person name="Martin F."/>
            <person name="Silar P."/>
            <person name="Natvig D."/>
            <person name="Lalanne C."/>
            <person name="Gautier V."/>
            <person name="Ament-Velasquez S.L."/>
            <person name="Kruys A."/>
            <person name="Hutchinson M.I."/>
            <person name="Powell A.J."/>
            <person name="Barry K."/>
            <person name="Miller A.N."/>
            <person name="Grigoriev I.V."/>
            <person name="Debuchy R."/>
            <person name="Gladieux P."/>
            <person name="Thoren M.H."/>
            <person name="Johannesson H."/>
        </authorList>
    </citation>
    <scope>NUCLEOTIDE SEQUENCE</scope>
    <source>
        <strain evidence="8">CBS 307.81</strain>
    </source>
</reference>
<feature type="transmembrane region" description="Helical" evidence="7">
    <location>
        <begin position="143"/>
        <end position="168"/>
    </location>
</feature>
<evidence type="ECO:0000256" key="2">
    <source>
        <dbReference type="ARBA" id="ARBA00009530"/>
    </source>
</evidence>
<comment type="similarity">
    <text evidence="2">Belongs to the UPF0057 (PMP3) family.</text>
</comment>
<name>A0AA39Z9Z5_9PEZI</name>
<feature type="transmembrane region" description="Helical" evidence="7">
    <location>
        <begin position="116"/>
        <end position="137"/>
    </location>
</feature>
<dbReference type="PANTHER" id="PTHR21659:SF112">
    <property type="entry name" value="PROTEIN SNA2-RELATED"/>
    <property type="match status" value="1"/>
</dbReference>
<dbReference type="GO" id="GO:0016020">
    <property type="term" value="C:membrane"/>
    <property type="evidence" value="ECO:0007669"/>
    <property type="project" value="UniProtKB-SubCell"/>
</dbReference>
<evidence type="ECO:0000256" key="7">
    <source>
        <dbReference type="SAM" id="Phobius"/>
    </source>
</evidence>
<evidence type="ECO:0000256" key="6">
    <source>
        <dbReference type="SAM" id="MobiDB-lite"/>
    </source>
</evidence>
<evidence type="ECO:0000256" key="1">
    <source>
        <dbReference type="ARBA" id="ARBA00004370"/>
    </source>
</evidence>
<keyword evidence="9" id="KW-1185">Reference proteome</keyword>
<comment type="subcellular location">
    <subcellularLocation>
        <location evidence="1">Membrane</location>
    </subcellularLocation>
</comment>
<keyword evidence="4 7" id="KW-1133">Transmembrane helix</keyword>
<organism evidence="8 9">
    <name type="scientific">Cercophora samala</name>
    <dbReference type="NCBI Taxonomy" id="330535"/>
    <lineage>
        <taxon>Eukaryota</taxon>
        <taxon>Fungi</taxon>
        <taxon>Dikarya</taxon>
        <taxon>Ascomycota</taxon>
        <taxon>Pezizomycotina</taxon>
        <taxon>Sordariomycetes</taxon>
        <taxon>Sordariomycetidae</taxon>
        <taxon>Sordariales</taxon>
        <taxon>Lasiosphaeriaceae</taxon>
        <taxon>Cercophora</taxon>
    </lineage>
</organism>
<dbReference type="PROSITE" id="PS01309">
    <property type="entry name" value="UPF0057"/>
    <property type="match status" value="1"/>
</dbReference>
<dbReference type="InterPro" id="IPR000612">
    <property type="entry name" value="PMP3"/>
</dbReference>